<evidence type="ECO:0000313" key="2">
    <source>
        <dbReference type="EMBL" id="TQL74870.1"/>
    </source>
</evidence>
<keyword evidence="1" id="KW-0812">Transmembrane</keyword>
<feature type="transmembrane region" description="Helical" evidence="1">
    <location>
        <begin position="29"/>
        <end position="47"/>
    </location>
</feature>
<keyword evidence="3" id="KW-1185">Reference proteome</keyword>
<gene>
    <name evidence="2" type="ORF">FB566_0359</name>
</gene>
<dbReference type="Proteomes" id="UP000317043">
    <property type="component" value="Unassembled WGS sequence"/>
</dbReference>
<comment type="caution">
    <text evidence="2">The sequence shown here is derived from an EMBL/GenBank/DDBJ whole genome shotgun (WGS) entry which is preliminary data.</text>
</comment>
<reference evidence="2 3" key="1">
    <citation type="submission" date="2019-06" db="EMBL/GenBank/DDBJ databases">
        <title>Sequencing the genomes of 1000 actinobacteria strains.</title>
        <authorList>
            <person name="Klenk H.-P."/>
        </authorList>
    </citation>
    <scope>NUCLEOTIDE SEQUENCE [LARGE SCALE GENOMIC DNA]</scope>
    <source>
        <strain evidence="2 3">DSM 45928</strain>
    </source>
</reference>
<accession>A0A543AQK8</accession>
<name>A0A543AQK8_9ACTN</name>
<proteinExistence type="predicted"/>
<protein>
    <submittedName>
        <fullName evidence="2">Uncharacterized protein</fullName>
    </submittedName>
</protein>
<sequence length="69" mass="7407">MYCSVTQVLVSVCVNLPHADPAGEDSGGRALMALAVIFLSTTVIGAAKRRRPHRTRAVLKTTRLGRKTS</sequence>
<dbReference type="AlphaFoldDB" id="A0A543AQK8"/>
<evidence type="ECO:0000256" key="1">
    <source>
        <dbReference type="SAM" id="Phobius"/>
    </source>
</evidence>
<keyword evidence="1" id="KW-1133">Transmembrane helix</keyword>
<dbReference type="EMBL" id="VFOW01000001">
    <property type="protein sequence ID" value="TQL74870.1"/>
    <property type="molecule type" value="Genomic_DNA"/>
</dbReference>
<organism evidence="2 3">
    <name type="scientific">Stackebrandtia endophytica</name>
    <dbReference type="NCBI Taxonomy" id="1496996"/>
    <lineage>
        <taxon>Bacteria</taxon>
        <taxon>Bacillati</taxon>
        <taxon>Actinomycetota</taxon>
        <taxon>Actinomycetes</taxon>
        <taxon>Glycomycetales</taxon>
        <taxon>Glycomycetaceae</taxon>
        <taxon>Stackebrandtia</taxon>
    </lineage>
</organism>
<evidence type="ECO:0000313" key="3">
    <source>
        <dbReference type="Proteomes" id="UP000317043"/>
    </source>
</evidence>
<keyword evidence="1" id="KW-0472">Membrane</keyword>
<dbReference type="InParanoid" id="A0A543AQK8"/>